<gene>
    <name evidence="2" type="ORF">HK099_005475</name>
</gene>
<comment type="caution">
    <text evidence="2">The sequence shown here is derived from an EMBL/GenBank/DDBJ whole genome shotgun (WGS) entry which is preliminary data.</text>
</comment>
<name>A0AAD5TYU1_9FUNG</name>
<evidence type="ECO:0000313" key="2">
    <source>
        <dbReference type="EMBL" id="KAJ3217434.1"/>
    </source>
</evidence>
<reference evidence="2" key="1">
    <citation type="submission" date="2020-05" db="EMBL/GenBank/DDBJ databases">
        <title>Phylogenomic resolution of chytrid fungi.</title>
        <authorList>
            <person name="Stajich J.E."/>
            <person name="Amses K."/>
            <person name="Simmons R."/>
            <person name="Seto K."/>
            <person name="Myers J."/>
            <person name="Bonds A."/>
            <person name="Quandt C.A."/>
            <person name="Barry K."/>
            <person name="Liu P."/>
            <person name="Grigoriev I."/>
            <person name="Longcore J.E."/>
            <person name="James T.Y."/>
        </authorList>
    </citation>
    <scope>NUCLEOTIDE SEQUENCE</scope>
    <source>
        <strain evidence="2">JEL0476</strain>
    </source>
</reference>
<accession>A0AAD5TYU1</accession>
<sequence>MFDDPLLSSSPPKLHVEHENDLNLLNNSIYSSEDIQEINPLGDTTFDTVDSYKHQDLKENSEAELDKSNHINSIFNKSSVNNSAHSSNNTGNMSKPSTYESHYDKSKDLAPCCAIDKALKDISVESYIPKLLSSANFSPSKPIIVITDV</sequence>
<dbReference type="Proteomes" id="UP001211065">
    <property type="component" value="Unassembled WGS sequence"/>
</dbReference>
<dbReference type="EMBL" id="JADGJW010000428">
    <property type="protein sequence ID" value="KAJ3217434.1"/>
    <property type="molecule type" value="Genomic_DNA"/>
</dbReference>
<keyword evidence="3" id="KW-1185">Reference proteome</keyword>
<organism evidence="2 3">
    <name type="scientific">Clydaea vesicula</name>
    <dbReference type="NCBI Taxonomy" id="447962"/>
    <lineage>
        <taxon>Eukaryota</taxon>
        <taxon>Fungi</taxon>
        <taxon>Fungi incertae sedis</taxon>
        <taxon>Chytridiomycota</taxon>
        <taxon>Chytridiomycota incertae sedis</taxon>
        <taxon>Chytridiomycetes</taxon>
        <taxon>Lobulomycetales</taxon>
        <taxon>Lobulomycetaceae</taxon>
        <taxon>Clydaea</taxon>
    </lineage>
</organism>
<protein>
    <submittedName>
        <fullName evidence="2">Uncharacterized protein</fullName>
    </submittedName>
</protein>
<evidence type="ECO:0000313" key="3">
    <source>
        <dbReference type="Proteomes" id="UP001211065"/>
    </source>
</evidence>
<proteinExistence type="predicted"/>
<feature type="compositionally biased region" description="Polar residues" evidence="1">
    <location>
        <begin position="90"/>
        <end position="100"/>
    </location>
</feature>
<evidence type="ECO:0000256" key="1">
    <source>
        <dbReference type="SAM" id="MobiDB-lite"/>
    </source>
</evidence>
<feature type="compositionally biased region" description="Low complexity" evidence="1">
    <location>
        <begin position="78"/>
        <end position="89"/>
    </location>
</feature>
<feature type="region of interest" description="Disordered" evidence="1">
    <location>
        <begin position="78"/>
        <end position="102"/>
    </location>
</feature>
<dbReference type="AlphaFoldDB" id="A0AAD5TYU1"/>